<sequence>MITGPDRIRRHIRPLQALCLGVHSLQATLAVSGGRRIAELSSLQGLLSTSTTRAGLSRDRWTCEELGEEEISVESSLGYNMIEQTTQAEAAPGPDGDDNGPGSEPPSLRHMAVSAMS</sequence>
<comment type="caution">
    <text evidence="2">The sequence shown here is derived from an EMBL/GenBank/DDBJ whole genome shotgun (WGS) entry which is preliminary data.</text>
</comment>
<evidence type="ECO:0000313" key="2">
    <source>
        <dbReference type="EMBL" id="EJK67038.1"/>
    </source>
</evidence>
<dbReference type="AlphaFoldDB" id="K0SL22"/>
<protein>
    <submittedName>
        <fullName evidence="2">Uncharacterized protein</fullName>
    </submittedName>
</protein>
<dbReference type="EMBL" id="AGNL01013755">
    <property type="protein sequence ID" value="EJK67038.1"/>
    <property type="molecule type" value="Genomic_DNA"/>
</dbReference>
<evidence type="ECO:0000256" key="1">
    <source>
        <dbReference type="SAM" id="MobiDB-lite"/>
    </source>
</evidence>
<dbReference type="Proteomes" id="UP000266841">
    <property type="component" value="Unassembled WGS sequence"/>
</dbReference>
<keyword evidence="3" id="KW-1185">Reference proteome</keyword>
<feature type="region of interest" description="Disordered" evidence="1">
    <location>
        <begin position="81"/>
        <end position="117"/>
    </location>
</feature>
<feature type="compositionally biased region" description="Low complexity" evidence="1">
    <location>
        <begin position="88"/>
        <end position="106"/>
    </location>
</feature>
<organism evidence="2 3">
    <name type="scientific">Thalassiosira oceanica</name>
    <name type="common">Marine diatom</name>
    <dbReference type="NCBI Taxonomy" id="159749"/>
    <lineage>
        <taxon>Eukaryota</taxon>
        <taxon>Sar</taxon>
        <taxon>Stramenopiles</taxon>
        <taxon>Ochrophyta</taxon>
        <taxon>Bacillariophyta</taxon>
        <taxon>Coscinodiscophyceae</taxon>
        <taxon>Thalassiosirophycidae</taxon>
        <taxon>Thalassiosirales</taxon>
        <taxon>Thalassiosiraceae</taxon>
        <taxon>Thalassiosira</taxon>
    </lineage>
</organism>
<accession>K0SL22</accession>
<evidence type="ECO:0000313" key="3">
    <source>
        <dbReference type="Proteomes" id="UP000266841"/>
    </source>
</evidence>
<name>K0SL22_THAOC</name>
<reference evidence="2 3" key="1">
    <citation type="journal article" date="2012" name="Genome Biol.">
        <title>Genome and low-iron response of an oceanic diatom adapted to chronic iron limitation.</title>
        <authorList>
            <person name="Lommer M."/>
            <person name="Specht M."/>
            <person name="Roy A.S."/>
            <person name="Kraemer L."/>
            <person name="Andreson R."/>
            <person name="Gutowska M.A."/>
            <person name="Wolf J."/>
            <person name="Bergner S.V."/>
            <person name="Schilhabel M.B."/>
            <person name="Klostermeier U.C."/>
            <person name="Beiko R.G."/>
            <person name="Rosenstiel P."/>
            <person name="Hippler M."/>
            <person name="Laroche J."/>
        </authorList>
    </citation>
    <scope>NUCLEOTIDE SEQUENCE [LARGE SCALE GENOMIC DNA]</scope>
    <source>
        <strain evidence="2 3">CCMP1005</strain>
    </source>
</reference>
<proteinExistence type="predicted"/>
<gene>
    <name evidence="2" type="ORF">THAOC_11976</name>
</gene>